<name>A0ACC2VFD7_9TREE</name>
<organism evidence="1 2">
    <name type="scientific">Naganishia adeliensis</name>
    <dbReference type="NCBI Taxonomy" id="92952"/>
    <lineage>
        <taxon>Eukaryota</taxon>
        <taxon>Fungi</taxon>
        <taxon>Dikarya</taxon>
        <taxon>Basidiomycota</taxon>
        <taxon>Agaricomycotina</taxon>
        <taxon>Tremellomycetes</taxon>
        <taxon>Filobasidiales</taxon>
        <taxon>Filobasidiaceae</taxon>
        <taxon>Naganishia</taxon>
    </lineage>
</organism>
<comment type="caution">
    <text evidence="1">The sequence shown here is derived from an EMBL/GenBank/DDBJ whole genome shotgun (WGS) entry which is preliminary data.</text>
</comment>
<accession>A0ACC2VFD7</accession>
<keyword evidence="2" id="KW-1185">Reference proteome</keyword>
<sequence>MFLVPSHLRATIHSILTASPLDGPHTALLTSTQGQIYVSGSTYDPDWAEDLERPDPLEATAIAQADEADETDDEDGDVEPDLSMPEWRRTLRGMANREWKEHVDAGGKDTDRLRLQCDIGRILFVPLCVPSLPSQSPDSPRQRLPDGNSPTTSEDTSGRMLLVLNGKTGVKWSVLDAKAFVERSIETITVVAALAEFDGDSSFVAVGEAKEGKKRGVRKDGKEKVNMTVFVSSLPYETTTTDLITHFSFIGPVKNGFVVKDKESQESKGVGYVTFTSKEDAEKAVADLNGGQFGADAKRKIRVELANDKPFVPRRRAADADIPALPGQVEEPPAPAPRTKPIQPGRKLPSTPGTAPTTTTTGSGGGGDKSAIRTLVLSGIPPSVDRDTLWKKVRKMPGIGPKEGLEYPVDLGDVVVGEVKETMGNTAHVLFESHDKATKAADKLHSHIYKGALLSCVLKKRLEQAAGKADGKGGSRAGRLIIRNLAWNTSELYSFHTAPSSASTYPTVASKLPHTDPSKPAPPPRARGFAFVWFLSKNDAEKAIEGMNDKEVKERKIAVDWALSKEKFEEVKAQQEPVKEEAGEEEVKQEEGSDVEMKDEEEESVDEDDEVDVDMEDGEEEKPVKPTLPAVEEGSTLFIRNLPFEATEEELRDLFRTFGPLRYAKITMDRATGRSRGTGFACFWKKEDADKALAEAARVYQITGSNTTGLNSNPASNPFALPSILTVDPSSQAAAKLVIHGRTLDVVRALTREDASMKKEDSEKARQKADKRNTYLMREGVIFPNAPASATLPELEVTKRLDSFNTRRKLLESNPSLYISKTRLSIRQIPSVRHRPNTQASRSDTTVSPVALAANKKNTGRKTSVMQSKVERQTDRVDGVTGLGRSKGYGFLEMRTHQDALKVLRWANNNPDVSPLMKEWVTVELEELAQREKEKLLKAREAQPKPDDLDDQELKYKKLQAKVKEGVAGLTDQMKQGKTLLVEFSVENVQVVKRRSEKMTQGAGEPGARRDGAERPRKRKAEGDDDENADTKNKDRKRGGAGKGKERRAGDDAESGKSPRPSKKSRTNDGDKKETSGAAEATPTKDKSLGQNLGGLIGKKRKARKLGGKK</sequence>
<evidence type="ECO:0000313" key="2">
    <source>
        <dbReference type="Proteomes" id="UP001230649"/>
    </source>
</evidence>
<gene>
    <name evidence="1" type="ORF">QFC20_006229</name>
</gene>
<protein>
    <submittedName>
        <fullName evidence="1">Uncharacterized protein</fullName>
    </submittedName>
</protein>
<dbReference type="Proteomes" id="UP001230649">
    <property type="component" value="Unassembled WGS sequence"/>
</dbReference>
<dbReference type="EMBL" id="JASBWS010000105">
    <property type="protein sequence ID" value="KAJ9097316.1"/>
    <property type="molecule type" value="Genomic_DNA"/>
</dbReference>
<proteinExistence type="predicted"/>
<reference evidence="1" key="1">
    <citation type="submission" date="2023-04" db="EMBL/GenBank/DDBJ databases">
        <title>Draft Genome sequencing of Naganishia species isolated from polar environments using Oxford Nanopore Technology.</title>
        <authorList>
            <person name="Leo P."/>
            <person name="Venkateswaran K."/>
        </authorList>
    </citation>
    <scope>NUCLEOTIDE SEQUENCE</scope>
    <source>
        <strain evidence="1">MNA-CCFEE 5262</strain>
    </source>
</reference>
<evidence type="ECO:0000313" key="1">
    <source>
        <dbReference type="EMBL" id="KAJ9097316.1"/>
    </source>
</evidence>